<evidence type="ECO:0000313" key="4">
    <source>
        <dbReference type="Proteomes" id="UP000489600"/>
    </source>
</evidence>
<keyword evidence="1" id="KW-0862">Zinc</keyword>
<dbReference type="GO" id="GO:0008270">
    <property type="term" value="F:zinc ion binding"/>
    <property type="evidence" value="ECO:0007669"/>
    <property type="project" value="UniProtKB-KW"/>
</dbReference>
<feature type="domain" description="CCHC-type" evidence="2">
    <location>
        <begin position="31"/>
        <end position="45"/>
    </location>
</feature>
<keyword evidence="4" id="KW-1185">Reference proteome</keyword>
<proteinExistence type="predicted"/>
<comment type="caution">
    <text evidence="3">The sequence shown here is derived from an EMBL/GenBank/DDBJ whole genome shotgun (WGS) entry which is preliminary data.</text>
</comment>
<accession>A0A565BZA4</accession>
<keyword evidence="1" id="KW-0863">Zinc-finger</keyword>
<evidence type="ECO:0000313" key="3">
    <source>
        <dbReference type="EMBL" id="VVB06742.1"/>
    </source>
</evidence>
<sequence length="163" mass="18089">MTGKGRFTPWRLLVDHWQSIGIKRWSKRCTKCGKCGQLGHKASRCLQSLPILKTKTVSDLNSLETNVVTSAVLPETDKEECVDALISEQALSHETNLIQDSCQISCHSPYVEVVSTSDIPEVILAEALLPSVEAPKCISKSAAPRFSEMIHLIKTNIQLCWIE</sequence>
<reference evidence="3" key="1">
    <citation type="submission" date="2019-07" db="EMBL/GenBank/DDBJ databases">
        <authorList>
            <person name="Dittberner H."/>
        </authorList>
    </citation>
    <scope>NUCLEOTIDE SEQUENCE [LARGE SCALE GENOMIC DNA]</scope>
</reference>
<evidence type="ECO:0000256" key="1">
    <source>
        <dbReference type="PROSITE-ProRule" id="PRU00047"/>
    </source>
</evidence>
<gene>
    <name evidence="3" type="ORF">ANE_LOCUS17186</name>
</gene>
<keyword evidence="1" id="KW-0479">Metal-binding</keyword>
<evidence type="ECO:0000259" key="2">
    <source>
        <dbReference type="PROSITE" id="PS50158"/>
    </source>
</evidence>
<dbReference type="EMBL" id="CABITT030000005">
    <property type="protein sequence ID" value="VVB06742.1"/>
    <property type="molecule type" value="Genomic_DNA"/>
</dbReference>
<dbReference type="InterPro" id="IPR001878">
    <property type="entry name" value="Znf_CCHC"/>
</dbReference>
<dbReference type="PROSITE" id="PS50158">
    <property type="entry name" value="ZF_CCHC"/>
    <property type="match status" value="1"/>
</dbReference>
<dbReference type="AlphaFoldDB" id="A0A565BZA4"/>
<dbReference type="Proteomes" id="UP000489600">
    <property type="component" value="Unassembled WGS sequence"/>
</dbReference>
<protein>
    <recommendedName>
        <fullName evidence="2">CCHC-type domain-containing protein</fullName>
    </recommendedName>
</protein>
<name>A0A565BZA4_9BRAS</name>
<dbReference type="GO" id="GO:0003676">
    <property type="term" value="F:nucleic acid binding"/>
    <property type="evidence" value="ECO:0007669"/>
    <property type="project" value="InterPro"/>
</dbReference>
<organism evidence="3 4">
    <name type="scientific">Arabis nemorensis</name>
    <dbReference type="NCBI Taxonomy" id="586526"/>
    <lineage>
        <taxon>Eukaryota</taxon>
        <taxon>Viridiplantae</taxon>
        <taxon>Streptophyta</taxon>
        <taxon>Embryophyta</taxon>
        <taxon>Tracheophyta</taxon>
        <taxon>Spermatophyta</taxon>
        <taxon>Magnoliopsida</taxon>
        <taxon>eudicotyledons</taxon>
        <taxon>Gunneridae</taxon>
        <taxon>Pentapetalae</taxon>
        <taxon>rosids</taxon>
        <taxon>malvids</taxon>
        <taxon>Brassicales</taxon>
        <taxon>Brassicaceae</taxon>
        <taxon>Arabideae</taxon>
        <taxon>Arabis</taxon>
    </lineage>
</organism>